<evidence type="ECO:0000256" key="4">
    <source>
        <dbReference type="PROSITE-ProRule" id="PRU00175"/>
    </source>
</evidence>
<dbReference type="InterPro" id="IPR017907">
    <property type="entry name" value="Znf_RING_CS"/>
</dbReference>
<dbReference type="GO" id="GO:0003723">
    <property type="term" value="F:RNA binding"/>
    <property type="evidence" value="ECO:0007669"/>
    <property type="project" value="UniProtKB-UniRule"/>
</dbReference>
<dbReference type="SUPFAM" id="SSF57850">
    <property type="entry name" value="RING/U-box"/>
    <property type="match status" value="1"/>
</dbReference>
<organism evidence="9 10">
    <name type="scientific">Diploscapter pachys</name>
    <dbReference type="NCBI Taxonomy" id="2018661"/>
    <lineage>
        <taxon>Eukaryota</taxon>
        <taxon>Metazoa</taxon>
        <taxon>Ecdysozoa</taxon>
        <taxon>Nematoda</taxon>
        <taxon>Chromadorea</taxon>
        <taxon>Rhabditida</taxon>
        <taxon>Rhabditina</taxon>
        <taxon>Rhabditomorpha</taxon>
        <taxon>Rhabditoidea</taxon>
        <taxon>Rhabditidae</taxon>
        <taxon>Diploscapter</taxon>
    </lineage>
</organism>
<dbReference type="CDD" id="cd00590">
    <property type="entry name" value="RRM_SF"/>
    <property type="match status" value="4"/>
</dbReference>
<evidence type="ECO:0000256" key="5">
    <source>
        <dbReference type="PROSITE-ProRule" id="PRU00176"/>
    </source>
</evidence>
<dbReference type="PROSITE" id="PS00518">
    <property type="entry name" value="ZF_RING_1"/>
    <property type="match status" value="1"/>
</dbReference>
<dbReference type="AlphaFoldDB" id="A0A2A2KXW6"/>
<evidence type="ECO:0000259" key="8">
    <source>
        <dbReference type="PROSITE" id="PS50102"/>
    </source>
</evidence>
<evidence type="ECO:0000256" key="6">
    <source>
        <dbReference type="SAM" id="Coils"/>
    </source>
</evidence>
<dbReference type="PROSITE" id="PS50089">
    <property type="entry name" value="ZF_RING_2"/>
    <property type="match status" value="1"/>
</dbReference>
<dbReference type="PROSITE" id="PS50102">
    <property type="entry name" value="RRM"/>
    <property type="match status" value="5"/>
</dbReference>
<feature type="domain" description="RRM" evidence="8">
    <location>
        <begin position="545"/>
        <end position="611"/>
    </location>
</feature>
<dbReference type="STRING" id="2018661.A0A2A2KXW6"/>
<dbReference type="Gene3D" id="3.30.70.330">
    <property type="match status" value="5"/>
</dbReference>
<dbReference type="InterPro" id="IPR000504">
    <property type="entry name" value="RRM_dom"/>
</dbReference>
<evidence type="ECO:0000256" key="3">
    <source>
        <dbReference type="ARBA" id="ARBA00022833"/>
    </source>
</evidence>
<feature type="coiled-coil region" evidence="6">
    <location>
        <begin position="66"/>
        <end position="156"/>
    </location>
</feature>
<keyword evidence="1" id="KW-0479">Metal-binding</keyword>
<dbReference type="Proteomes" id="UP000218231">
    <property type="component" value="Unassembled WGS sequence"/>
</dbReference>
<evidence type="ECO:0000256" key="2">
    <source>
        <dbReference type="ARBA" id="ARBA00022771"/>
    </source>
</evidence>
<proteinExistence type="predicted"/>
<dbReference type="InterPro" id="IPR012677">
    <property type="entry name" value="Nucleotide-bd_a/b_plait_sf"/>
</dbReference>
<evidence type="ECO:0000256" key="1">
    <source>
        <dbReference type="ARBA" id="ARBA00022723"/>
    </source>
</evidence>
<evidence type="ECO:0008006" key="11">
    <source>
        <dbReference type="Google" id="ProtNLM"/>
    </source>
</evidence>
<evidence type="ECO:0000259" key="7">
    <source>
        <dbReference type="PROSITE" id="PS50089"/>
    </source>
</evidence>
<keyword evidence="10" id="KW-1185">Reference proteome</keyword>
<dbReference type="PANTHER" id="PTHR15241">
    <property type="entry name" value="TRANSFORMER-2-RELATED"/>
    <property type="match status" value="1"/>
</dbReference>
<keyword evidence="2 4" id="KW-0863">Zinc-finger</keyword>
<dbReference type="Pfam" id="PF00076">
    <property type="entry name" value="RRM_1"/>
    <property type="match status" value="5"/>
</dbReference>
<dbReference type="CDD" id="cd16449">
    <property type="entry name" value="RING-HC"/>
    <property type="match status" value="1"/>
</dbReference>
<evidence type="ECO:0000313" key="9">
    <source>
        <dbReference type="EMBL" id="PAV78841.1"/>
    </source>
</evidence>
<feature type="domain" description="RRM" evidence="8">
    <location>
        <begin position="266"/>
        <end position="344"/>
    </location>
</feature>
<dbReference type="InterPro" id="IPR001841">
    <property type="entry name" value="Znf_RING"/>
</dbReference>
<keyword evidence="3" id="KW-0862">Zinc</keyword>
<comment type="caution">
    <text evidence="9">The sequence shown here is derived from an EMBL/GenBank/DDBJ whole genome shotgun (WGS) entry which is preliminary data.</text>
</comment>
<sequence>MNDNETSLECCICSEIYNSVERVPVIGSCNHTVCLQCATILKTNSRRCPVCNAPFAFQNFNKNFGMINAIETLEAKEHQLLEAQCERERLQQEGAQAAERLQQYERERNRSEQEKAEAGRAIEESARKMKEYEENMKKLKTEFDRLTTEKQASKKVPNPKGLFVTPLLSNVDEDYLKYLFKDYGELESVVKKTPAGKPNEGYAFLKFKEERSATRAKEAITEILGQKVKMTHLFESVQNPAASATAVRSLSSGPTNTTPQETNILNTIRIQPVNHLLTEDVLRQSFARFGRIENITIPKNLQSNTPIGYATITFKFADEARLAQQTTDRQIVLGHCISVELRANMPDLNIPNNSKAVNYKGLYVSPLKDPVDDAYLKFIFGKFGEIESVVKKDQIKKGKIDQGFAFIKFKEESGAKRAKETINETMILDLKVYIKYLEEKSQSHAPPRPVSPSNSVISNSGSNGPLDTVEDLFALHLTNLPSNWDESNLEYISQGYGRLVEKKMYPNPRNNPFLIGYVRFEEQESARKACDGLNGKQLFEDYNWNNLRVDPVTNIVDEDVLWQAFNKFGIIESIKITEDSIRKNETGYANVIFSRKEDAYRAKLEMNNKLVTFCKAICDKHSFSYLEQLFE</sequence>
<dbReference type="InterPro" id="IPR013083">
    <property type="entry name" value="Znf_RING/FYVE/PHD"/>
</dbReference>
<dbReference type="SMART" id="SM00184">
    <property type="entry name" value="RING"/>
    <property type="match status" value="1"/>
</dbReference>
<reference evidence="9 10" key="1">
    <citation type="journal article" date="2017" name="Curr. Biol.">
        <title>Genome architecture and evolution of a unichromosomal asexual nematode.</title>
        <authorList>
            <person name="Fradin H."/>
            <person name="Zegar C."/>
            <person name="Gutwein M."/>
            <person name="Lucas J."/>
            <person name="Kovtun M."/>
            <person name="Corcoran D."/>
            <person name="Baugh L.R."/>
            <person name="Kiontke K."/>
            <person name="Gunsalus K."/>
            <person name="Fitch D.H."/>
            <person name="Piano F."/>
        </authorList>
    </citation>
    <scope>NUCLEOTIDE SEQUENCE [LARGE SCALE GENOMIC DNA]</scope>
    <source>
        <strain evidence="9">PF1309</strain>
    </source>
</reference>
<feature type="domain" description="RRM" evidence="8">
    <location>
        <begin position="160"/>
        <end position="235"/>
    </location>
</feature>
<dbReference type="InterPro" id="IPR035979">
    <property type="entry name" value="RBD_domain_sf"/>
</dbReference>
<dbReference type="EMBL" id="LIAE01007508">
    <property type="protein sequence ID" value="PAV78841.1"/>
    <property type="molecule type" value="Genomic_DNA"/>
</dbReference>
<dbReference type="Gene3D" id="3.30.40.10">
    <property type="entry name" value="Zinc/RING finger domain, C3HC4 (zinc finger)"/>
    <property type="match status" value="1"/>
</dbReference>
<keyword evidence="5" id="KW-0694">RNA-binding</keyword>
<dbReference type="GO" id="GO:0008270">
    <property type="term" value="F:zinc ion binding"/>
    <property type="evidence" value="ECO:0007669"/>
    <property type="project" value="UniProtKB-KW"/>
</dbReference>
<name>A0A2A2KXW6_9BILA</name>
<feature type="domain" description="RRM" evidence="8">
    <location>
        <begin position="473"/>
        <end position="554"/>
    </location>
</feature>
<protein>
    <recommendedName>
        <fullName evidence="11">Polyadenylate-binding protein</fullName>
    </recommendedName>
</protein>
<dbReference type="PANTHER" id="PTHR15241:SF304">
    <property type="entry name" value="RRM DOMAIN-CONTAINING PROTEIN"/>
    <property type="match status" value="1"/>
</dbReference>
<feature type="domain" description="RING-type" evidence="7">
    <location>
        <begin position="10"/>
        <end position="52"/>
    </location>
</feature>
<dbReference type="SMART" id="SM00360">
    <property type="entry name" value="RRM"/>
    <property type="match status" value="5"/>
</dbReference>
<gene>
    <name evidence="9" type="ORF">WR25_13861</name>
</gene>
<dbReference type="OrthoDB" id="78437at2759"/>
<keyword evidence="6" id="KW-0175">Coiled coil</keyword>
<feature type="domain" description="RRM" evidence="8">
    <location>
        <begin position="360"/>
        <end position="439"/>
    </location>
</feature>
<dbReference type="SUPFAM" id="SSF54928">
    <property type="entry name" value="RNA-binding domain, RBD"/>
    <property type="match status" value="3"/>
</dbReference>
<evidence type="ECO:0000313" key="10">
    <source>
        <dbReference type="Proteomes" id="UP000218231"/>
    </source>
</evidence>
<accession>A0A2A2KXW6</accession>